<dbReference type="InterPro" id="IPR052164">
    <property type="entry name" value="Anthracycline_SecMetBiosynth"/>
</dbReference>
<evidence type="ECO:0000313" key="3">
    <source>
        <dbReference type="Proteomes" id="UP000766570"/>
    </source>
</evidence>
<name>A0ABS4WCA1_9MICC</name>
<reference evidence="2 3" key="1">
    <citation type="submission" date="2021-03" db="EMBL/GenBank/DDBJ databases">
        <title>Sequencing the genomes of 1000 actinobacteria strains.</title>
        <authorList>
            <person name="Klenk H.-P."/>
        </authorList>
    </citation>
    <scope>NUCLEOTIDE SEQUENCE [LARGE SCALE GENOMIC DNA]</scope>
    <source>
        <strain evidence="2 3">DSM 15454</strain>
    </source>
</reference>
<dbReference type="Proteomes" id="UP000766570">
    <property type="component" value="Unassembled WGS sequence"/>
</dbReference>
<accession>A0ABS4WCA1</accession>
<keyword evidence="3" id="KW-1185">Reference proteome</keyword>
<dbReference type="Gene3D" id="3.10.180.10">
    <property type="entry name" value="2,3-Dihydroxybiphenyl 1,2-Dioxygenase, domain 1"/>
    <property type="match status" value="2"/>
</dbReference>
<feature type="domain" description="VOC" evidence="1">
    <location>
        <begin position="139"/>
        <end position="255"/>
    </location>
</feature>
<dbReference type="GO" id="GO:0016829">
    <property type="term" value="F:lyase activity"/>
    <property type="evidence" value="ECO:0007669"/>
    <property type="project" value="UniProtKB-KW"/>
</dbReference>
<protein>
    <submittedName>
        <fullName evidence="2">Enzyme related to lactoylglutathione lyase</fullName>
    </submittedName>
</protein>
<sequence>MPKPELPVGSPCWIDLLTSNPEKSKEFYKELFGWTYETGDQEKYGGYVTASKDQAMVAGIMKNEGTSGSPDTWTTYLRVDDIDAAAKSAAEHGGQVYLQPMEVPDQGKMAMFGDASGAAIGIWEFGGHTGYQLAAENGAPAWHELFTRDFAPAVKFYQDVFGWKTAMVGDTDEFRYTTLGEGDNAKAGIMDASSFLPAGAPASWHVYFAVDNADDVVARTVALGGAVIQPAEDTPFGRNAALTDPTGAEFWITQDIGQGS</sequence>
<dbReference type="EMBL" id="JAGIOE010000001">
    <property type="protein sequence ID" value="MBP2373239.1"/>
    <property type="molecule type" value="Genomic_DNA"/>
</dbReference>
<dbReference type="InterPro" id="IPR029068">
    <property type="entry name" value="Glyas_Bleomycin-R_OHBP_Dase"/>
</dbReference>
<dbReference type="PANTHER" id="PTHR33993">
    <property type="entry name" value="GLYOXALASE-RELATED"/>
    <property type="match status" value="1"/>
</dbReference>
<organism evidence="2 3">
    <name type="scientific">Paeniglutamicibacter psychrophenolicus</name>
    <dbReference type="NCBI Taxonomy" id="257454"/>
    <lineage>
        <taxon>Bacteria</taxon>
        <taxon>Bacillati</taxon>
        <taxon>Actinomycetota</taxon>
        <taxon>Actinomycetes</taxon>
        <taxon>Micrococcales</taxon>
        <taxon>Micrococcaceae</taxon>
        <taxon>Paeniglutamicibacter</taxon>
    </lineage>
</organism>
<dbReference type="Pfam" id="PF00903">
    <property type="entry name" value="Glyoxalase"/>
    <property type="match status" value="2"/>
</dbReference>
<dbReference type="CDD" id="cd07247">
    <property type="entry name" value="SgaA_N_like"/>
    <property type="match status" value="2"/>
</dbReference>
<evidence type="ECO:0000259" key="1">
    <source>
        <dbReference type="PROSITE" id="PS51819"/>
    </source>
</evidence>
<dbReference type="PROSITE" id="PS51819">
    <property type="entry name" value="VOC"/>
    <property type="match status" value="2"/>
</dbReference>
<comment type="caution">
    <text evidence="2">The sequence shown here is derived from an EMBL/GenBank/DDBJ whole genome shotgun (WGS) entry which is preliminary data.</text>
</comment>
<dbReference type="InterPro" id="IPR004360">
    <property type="entry name" value="Glyas_Fos-R_dOase_dom"/>
</dbReference>
<dbReference type="RefSeq" id="WP_209906444.1">
    <property type="nucleotide sequence ID" value="NZ_BAAAMI010000019.1"/>
</dbReference>
<dbReference type="InterPro" id="IPR037523">
    <property type="entry name" value="VOC_core"/>
</dbReference>
<proteinExistence type="predicted"/>
<keyword evidence="2" id="KW-0456">Lyase</keyword>
<dbReference type="SUPFAM" id="SSF54593">
    <property type="entry name" value="Glyoxalase/Bleomycin resistance protein/Dihydroxybiphenyl dioxygenase"/>
    <property type="match status" value="2"/>
</dbReference>
<evidence type="ECO:0000313" key="2">
    <source>
        <dbReference type="EMBL" id="MBP2373239.1"/>
    </source>
</evidence>
<feature type="domain" description="VOC" evidence="1">
    <location>
        <begin position="10"/>
        <end position="125"/>
    </location>
</feature>
<gene>
    <name evidence="2" type="ORF">JOF46_001151</name>
</gene>
<dbReference type="PANTHER" id="PTHR33993:SF14">
    <property type="entry name" value="GB|AAF24581.1"/>
    <property type="match status" value="1"/>
</dbReference>